<keyword evidence="3" id="KW-1185">Reference proteome</keyword>
<name>A0A8J2SEY6_9STRA</name>
<accession>A0A8J2SEY6</accession>
<feature type="region of interest" description="Disordered" evidence="1">
    <location>
        <begin position="315"/>
        <end position="347"/>
    </location>
</feature>
<feature type="compositionally biased region" description="Basic and acidic residues" evidence="1">
    <location>
        <begin position="203"/>
        <end position="215"/>
    </location>
</feature>
<protein>
    <submittedName>
        <fullName evidence="2">Uncharacterized protein</fullName>
    </submittedName>
</protein>
<dbReference type="Proteomes" id="UP000789595">
    <property type="component" value="Unassembled WGS sequence"/>
</dbReference>
<comment type="caution">
    <text evidence="2">The sequence shown here is derived from an EMBL/GenBank/DDBJ whole genome shotgun (WGS) entry which is preliminary data.</text>
</comment>
<feature type="compositionally biased region" description="Basic and acidic residues" evidence="1">
    <location>
        <begin position="19"/>
        <end position="39"/>
    </location>
</feature>
<evidence type="ECO:0000256" key="1">
    <source>
        <dbReference type="SAM" id="MobiDB-lite"/>
    </source>
</evidence>
<dbReference type="EMBL" id="CAKKNE010000003">
    <property type="protein sequence ID" value="CAH0370835.1"/>
    <property type="molecule type" value="Genomic_DNA"/>
</dbReference>
<evidence type="ECO:0000313" key="3">
    <source>
        <dbReference type="Proteomes" id="UP000789595"/>
    </source>
</evidence>
<organism evidence="2 3">
    <name type="scientific">Pelagomonas calceolata</name>
    <dbReference type="NCBI Taxonomy" id="35677"/>
    <lineage>
        <taxon>Eukaryota</taxon>
        <taxon>Sar</taxon>
        <taxon>Stramenopiles</taxon>
        <taxon>Ochrophyta</taxon>
        <taxon>Pelagophyceae</taxon>
        <taxon>Pelagomonadales</taxon>
        <taxon>Pelagomonadaceae</taxon>
        <taxon>Pelagomonas</taxon>
    </lineage>
</organism>
<feature type="region of interest" description="Disordered" evidence="1">
    <location>
        <begin position="203"/>
        <end position="243"/>
    </location>
</feature>
<proteinExistence type="predicted"/>
<evidence type="ECO:0000313" key="2">
    <source>
        <dbReference type="EMBL" id="CAH0370835.1"/>
    </source>
</evidence>
<feature type="compositionally biased region" description="Low complexity" evidence="1">
    <location>
        <begin position="84"/>
        <end position="97"/>
    </location>
</feature>
<feature type="region of interest" description="Disordered" evidence="1">
    <location>
        <begin position="1"/>
        <end position="71"/>
    </location>
</feature>
<feature type="region of interest" description="Disordered" evidence="1">
    <location>
        <begin position="84"/>
        <end position="140"/>
    </location>
</feature>
<reference evidence="2" key="1">
    <citation type="submission" date="2021-11" db="EMBL/GenBank/DDBJ databases">
        <authorList>
            <consortium name="Genoscope - CEA"/>
            <person name="William W."/>
        </authorList>
    </citation>
    <scope>NUCLEOTIDE SEQUENCE</scope>
</reference>
<gene>
    <name evidence="2" type="ORF">PECAL_3P07460</name>
</gene>
<dbReference type="AlphaFoldDB" id="A0A8J2SEY6"/>
<sequence>MMMPPKPSQKNQSRPGRRMPWEPRIRVDARDMARAEIRPRAAPPKPRRRRVHVPRPTPTRVSSEEDDAETDAAAAVALVVAAAQDAETADAATDAAVCRSRPRGPDDDTVSTLTTRRPPGEQGTDVEDDDDDLADEASPRDFGAALADALALAEDPRHAELLTRVLEDCVGGKEAPPPTPQASVDAALEIAALLSADAAGEIARRRSVDSLDKSARKSPPPPAPATSKAVVAPPPAPPRRRRVAQSLVDLQRDRIQERAGLRAAVGRAEAAYRRLLARAGREADAAGVAKRATNRALVAAMKEVEAASLALKRYDARSARRRARPHVRPPLDLSLDAPVKRKPPTKK</sequence>
<feature type="compositionally biased region" description="Acidic residues" evidence="1">
    <location>
        <begin position="124"/>
        <end position="135"/>
    </location>
</feature>